<comment type="caution">
    <text evidence="2">The sequence shown here is derived from an EMBL/GenBank/DDBJ whole genome shotgun (WGS) entry which is preliminary data.</text>
</comment>
<dbReference type="GO" id="GO:0004467">
    <property type="term" value="F:long-chain fatty acid-CoA ligase activity"/>
    <property type="evidence" value="ECO:0007669"/>
    <property type="project" value="UniProtKB-EC"/>
</dbReference>
<dbReference type="EMBL" id="PDCK01000044">
    <property type="protein sequence ID" value="PRQ23465.1"/>
    <property type="molecule type" value="Genomic_DNA"/>
</dbReference>
<sequence length="118" mass="13408">MKVIDRKKEVFKLSQGEYVAVESVESKYLQCPLVTSIWVYGNRFESFLVAVVVPGRKALEDWAAEHHLTDDYKSLCQNLRARNYILDELNITGQKQPLRGFELLEAASKLCADGKEGT</sequence>
<evidence type="ECO:0000259" key="1">
    <source>
        <dbReference type="Pfam" id="PF13193"/>
    </source>
</evidence>
<dbReference type="EC" id="6.2.1.3" evidence="2"/>
<evidence type="ECO:0000313" key="2">
    <source>
        <dbReference type="EMBL" id="PRQ23465.1"/>
    </source>
</evidence>
<proteinExistence type="predicted"/>
<gene>
    <name evidence="2" type="ORF">RchiOBHm_Chr6g0261651</name>
</gene>
<dbReference type="GO" id="GO:0016020">
    <property type="term" value="C:membrane"/>
    <property type="evidence" value="ECO:0007669"/>
    <property type="project" value="TreeGrafter"/>
</dbReference>
<dbReference type="GO" id="GO:0010143">
    <property type="term" value="P:cutin biosynthetic process"/>
    <property type="evidence" value="ECO:0007669"/>
    <property type="project" value="TreeGrafter"/>
</dbReference>
<feature type="domain" description="AMP-binding enzyme C-terminal" evidence="1">
    <location>
        <begin position="24"/>
        <end position="65"/>
    </location>
</feature>
<dbReference type="PANTHER" id="PTHR43272:SF4">
    <property type="entry name" value="LONG CHAIN ACYL-COA SYNTHETASE 2"/>
    <property type="match status" value="1"/>
</dbReference>
<dbReference type="AlphaFoldDB" id="A0A2P6PNF9"/>
<dbReference type="InterPro" id="IPR025110">
    <property type="entry name" value="AMP-bd_C"/>
</dbReference>
<dbReference type="GO" id="GO:0005783">
    <property type="term" value="C:endoplasmic reticulum"/>
    <property type="evidence" value="ECO:0007669"/>
    <property type="project" value="TreeGrafter"/>
</dbReference>
<protein>
    <submittedName>
        <fullName evidence="2">Putative long-chain-fatty-acid--CoA ligase</fullName>
        <ecNumber evidence="2">6.2.1.3</ecNumber>
    </submittedName>
</protein>
<dbReference type="Pfam" id="PF13193">
    <property type="entry name" value="AMP-binding_C"/>
    <property type="match status" value="1"/>
</dbReference>
<dbReference type="PANTHER" id="PTHR43272">
    <property type="entry name" value="LONG-CHAIN-FATTY-ACID--COA LIGASE"/>
    <property type="match status" value="1"/>
</dbReference>
<dbReference type="Gramene" id="PRQ23465">
    <property type="protein sequence ID" value="PRQ23465"/>
    <property type="gene ID" value="RchiOBHm_Chr6g0261651"/>
</dbReference>
<dbReference type="STRING" id="74649.A0A2P6PNF9"/>
<dbReference type="SUPFAM" id="SSF56801">
    <property type="entry name" value="Acetyl-CoA synthetase-like"/>
    <property type="match status" value="1"/>
</dbReference>
<accession>A0A2P6PNF9</accession>
<evidence type="ECO:0000313" key="3">
    <source>
        <dbReference type="Proteomes" id="UP000238479"/>
    </source>
</evidence>
<dbReference type="GO" id="GO:0010025">
    <property type="term" value="P:wax biosynthetic process"/>
    <property type="evidence" value="ECO:0007669"/>
    <property type="project" value="TreeGrafter"/>
</dbReference>
<keyword evidence="2" id="KW-0436">Ligase</keyword>
<reference evidence="2 3" key="1">
    <citation type="journal article" date="2018" name="Nat. Genet.">
        <title>The Rosa genome provides new insights in the design of modern roses.</title>
        <authorList>
            <person name="Bendahmane M."/>
        </authorList>
    </citation>
    <scope>NUCLEOTIDE SEQUENCE [LARGE SCALE GENOMIC DNA]</scope>
    <source>
        <strain evidence="3">cv. Old Blush</strain>
    </source>
</reference>
<keyword evidence="3" id="KW-1185">Reference proteome</keyword>
<name>A0A2P6PNF9_ROSCH</name>
<dbReference type="Proteomes" id="UP000238479">
    <property type="component" value="Chromosome 6"/>
</dbReference>
<organism evidence="2 3">
    <name type="scientific">Rosa chinensis</name>
    <name type="common">China rose</name>
    <dbReference type="NCBI Taxonomy" id="74649"/>
    <lineage>
        <taxon>Eukaryota</taxon>
        <taxon>Viridiplantae</taxon>
        <taxon>Streptophyta</taxon>
        <taxon>Embryophyta</taxon>
        <taxon>Tracheophyta</taxon>
        <taxon>Spermatophyta</taxon>
        <taxon>Magnoliopsida</taxon>
        <taxon>eudicotyledons</taxon>
        <taxon>Gunneridae</taxon>
        <taxon>Pentapetalae</taxon>
        <taxon>rosids</taxon>
        <taxon>fabids</taxon>
        <taxon>Rosales</taxon>
        <taxon>Rosaceae</taxon>
        <taxon>Rosoideae</taxon>
        <taxon>Rosoideae incertae sedis</taxon>
        <taxon>Rosa</taxon>
    </lineage>
</organism>
<dbReference type="OMA" id="VILEPHP"/>